<dbReference type="Pfam" id="PF00635">
    <property type="entry name" value="Motile_Sperm"/>
    <property type="match status" value="1"/>
</dbReference>
<gene>
    <name evidence="8" type="ORF">INT46_010106</name>
</gene>
<dbReference type="OrthoDB" id="264603at2759"/>
<organism evidence="8 9">
    <name type="scientific">Mucor plumbeus</name>
    <dbReference type="NCBI Taxonomy" id="97098"/>
    <lineage>
        <taxon>Eukaryota</taxon>
        <taxon>Fungi</taxon>
        <taxon>Fungi incertae sedis</taxon>
        <taxon>Mucoromycota</taxon>
        <taxon>Mucoromycotina</taxon>
        <taxon>Mucoromycetes</taxon>
        <taxon>Mucorales</taxon>
        <taxon>Mucorineae</taxon>
        <taxon>Mucoraceae</taxon>
        <taxon>Mucor</taxon>
    </lineage>
</organism>
<dbReference type="InterPro" id="IPR008962">
    <property type="entry name" value="PapD-like_sf"/>
</dbReference>
<dbReference type="GO" id="GO:0090158">
    <property type="term" value="P:endoplasmic reticulum membrane organization"/>
    <property type="evidence" value="ECO:0007669"/>
    <property type="project" value="TreeGrafter"/>
</dbReference>
<feature type="region of interest" description="Disordered" evidence="6">
    <location>
        <begin position="153"/>
        <end position="172"/>
    </location>
</feature>
<dbReference type="InterPro" id="IPR013783">
    <property type="entry name" value="Ig-like_fold"/>
</dbReference>
<feature type="compositionally biased region" description="Polar residues" evidence="6">
    <location>
        <begin position="156"/>
        <end position="165"/>
    </location>
</feature>
<dbReference type="PANTHER" id="PTHR10809">
    <property type="entry name" value="VESICLE-ASSOCIATED MEMBRANE PROTEIN-ASSOCIATED PROTEIN"/>
    <property type="match status" value="1"/>
</dbReference>
<reference evidence="8" key="1">
    <citation type="submission" date="2020-12" db="EMBL/GenBank/DDBJ databases">
        <title>Metabolic potential, ecology and presence of endohyphal bacteria is reflected in genomic diversity of Mucoromycotina.</title>
        <authorList>
            <person name="Muszewska A."/>
            <person name="Okrasinska A."/>
            <person name="Steczkiewicz K."/>
            <person name="Drgas O."/>
            <person name="Orlowska M."/>
            <person name="Perlinska-Lenart U."/>
            <person name="Aleksandrzak-Piekarczyk T."/>
            <person name="Szatraj K."/>
            <person name="Zielenkiewicz U."/>
            <person name="Pilsyk S."/>
            <person name="Malc E."/>
            <person name="Mieczkowski P."/>
            <person name="Kruszewska J.S."/>
            <person name="Biernat P."/>
            <person name="Pawlowska J."/>
        </authorList>
    </citation>
    <scope>NUCLEOTIDE SEQUENCE</scope>
    <source>
        <strain evidence="8">CBS 226.32</strain>
    </source>
</reference>
<dbReference type="GO" id="GO:0005886">
    <property type="term" value="C:plasma membrane"/>
    <property type="evidence" value="ECO:0007669"/>
    <property type="project" value="TreeGrafter"/>
</dbReference>
<evidence type="ECO:0000256" key="2">
    <source>
        <dbReference type="ARBA" id="ARBA00008932"/>
    </source>
</evidence>
<keyword evidence="4" id="KW-1133">Transmembrane helix</keyword>
<comment type="caution">
    <text evidence="8">The sequence shown here is derived from an EMBL/GenBank/DDBJ whole genome shotgun (WGS) entry which is preliminary data.</text>
</comment>
<dbReference type="FunFam" id="2.60.40.10:FF:000813">
    <property type="entry name" value="Vesicle-associated protein 1-1"/>
    <property type="match status" value="1"/>
</dbReference>
<dbReference type="GO" id="GO:0160214">
    <property type="term" value="F:endoplasmic reticulum-plasma membrane adaptor activity"/>
    <property type="evidence" value="ECO:0007669"/>
    <property type="project" value="UniProtKB-ARBA"/>
</dbReference>
<dbReference type="PANTHER" id="PTHR10809:SF6">
    <property type="entry name" value="AT11025P-RELATED"/>
    <property type="match status" value="1"/>
</dbReference>
<dbReference type="InterPro" id="IPR016763">
    <property type="entry name" value="VAP"/>
</dbReference>
<keyword evidence="3" id="KW-0812">Transmembrane</keyword>
<evidence type="ECO:0000256" key="5">
    <source>
        <dbReference type="ARBA" id="ARBA00023136"/>
    </source>
</evidence>
<protein>
    <recommendedName>
        <fullName evidence="7">MSP domain-containing protein</fullName>
    </recommendedName>
</protein>
<name>A0A8H7R072_9FUNG</name>
<dbReference type="AlphaFoldDB" id="A0A8H7R072"/>
<feature type="domain" description="MSP" evidence="7">
    <location>
        <begin position="1"/>
        <end position="126"/>
    </location>
</feature>
<proteinExistence type="inferred from homology"/>
<dbReference type="GO" id="GO:1902647">
    <property type="term" value="P:negative regulation of 1-phosphatidyl-1D-myo-inositol 4,5-bisphosphate biosynthetic process"/>
    <property type="evidence" value="ECO:0007669"/>
    <property type="project" value="UniProtKB-ARBA"/>
</dbReference>
<evidence type="ECO:0000256" key="6">
    <source>
        <dbReference type="SAM" id="MobiDB-lite"/>
    </source>
</evidence>
<dbReference type="Proteomes" id="UP000650833">
    <property type="component" value="Unassembled WGS sequence"/>
</dbReference>
<dbReference type="GO" id="GO:0061817">
    <property type="term" value="P:endoplasmic reticulum-plasma membrane tethering"/>
    <property type="evidence" value="ECO:0007669"/>
    <property type="project" value="TreeGrafter"/>
</dbReference>
<feature type="non-terminal residue" evidence="8">
    <location>
        <position position="1"/>
    </location>
</feature>
<dbReference type="Gene3D" id="2.60.40.10">
    <property type="entry name" value="Immunoglobulins"/>
    <property type="match status" value="1"/>
</dbReference>
<dbReference type="PIRSF" id="PIRSF019693">
    <property type="entry name" value="VAMP-associated"/>
    <property type="match status" value="1"/>
</dbReference>
<dbReference type="PROSITE" id="PS50202">
    <property type="entry name" value="MSP"/>
    <property type="match status" value="1"/>
</dbReference>
<accession>A0A8H7R072</accession>
<evidence type="ECO:0000256" key="3">
    <source>
        <dbReference type="ARBA" id="ARBA00022692"/>
    </source>
</evidence>
<evidence type="ECO:0000259" key="7">
    <source>
        <dbReference type="PROSITE" id="PS50202"/>
    </source>
</evidence>
<evidence type="ECO:0000256" key="1">
    <source>
        <dbReference type="ARBA" id="ARBA00004211"/>
    </source>
</evidence>
<dbReference type="GO" id="GO:0160219">
    <property type="term" value="C:cortical endoplasmic reticulum membrane"/>
    <property type="evidence" value="ECO:0007669"/>
    <property type="project" value="UniProtKB-ARBA"/>
</dbReference>
<dbReference type="SUPFAM" id="SSF49354">
    <property type="entry name" value="PapD-like"/>
    <property type="match status" value="1"/>
</dbReference>
<dbReference type="GO" id="GO:0140506">
    <property type="term" value="F:endoplasmic reticulum-autophagosome adaptor activity"/>
    <property type="evidence" value="ECO:0007669"/>
    <property type="project" value="UniProtKB-ARBA"/>
</dbReference>
<keyword evidence="5" id="KW-0472">Membrane</keyword>
<dbReference type="GO" id="GO:0001786">
    <property type="term" value="F:phosphatidylserine binding"/>
    <property type="evidence" value="ECO:0007669"/>
    <property type="project" value="UniProtKB-ARBA"/>
</dbReference>
<dbReference type="GO" id="GO:0035091">
    <property type="term" value="F:phosphatidylinositol binding"/>
    <property type="evidence" value="ECO:0007669"/>
    <property type="project" value="UniProtKB-ARBA"/>
</dbReference>
<dbReference type="GO" id="GO:0061709">
    <property type="term" value="P:reticulophagy"/>
    <property type="evidence" value="ECO:0007669"/>
    <property type="project" value="UniProtKB-ARBA"/>
</dbReference>
<evidence type="ECO:0000313" key="8">
    <source>
        <dbReference type="EMBL" id="KAG2201490.1"/>
    </source>
</evidence>
<dbReference type="GO" id="GO:0051685">
    <property type="term" value="P:maintenance of ER location"/>
    <property type="evidence" value="ECO:0007669"/>
    <property type="project" value="UniProtKB-ARBA"/>
</dbReference>
<keyword evidence="9" id="KW-1185">Reference proteome</keyword>
<dbReference type="GO" id="GO:0007009">
    <property type="term" value="P:plasma membrane organization"/>
    <property type="evidence" value="ECO:0007669"/>
    <property type="project" value="UniProtKB-ARBA"/>
</dbReference>
<dbReference type="EMBL" id="JAEPRC010000284">
    <property type="protein sequence ID" value="KAG2201490.1"/>
    <property type="molecule type" value="Genomic_DNA"/>
</dbReference>
<comment type="subcellular location">
    <subcellularLocation>
        <location evidence="1">Membrane</location>
        <topology evidence="1">Single-pass type IV membrane protein</topology>
    </subcellularLocation>
</comment>
<sequence>MSIKINLEDTISFERPLTRVVKQSVTIQNPNDKPIAFKVKTTAPKLYCVRPNSDIIPPNGSIDVQIMLQAQREEPPFDVKCRDKFLILSTFVNSKTEDMDISKLWSYVEENEKSSIHQHKLRCVYVQSGANVDPQPKSTATAAAPVAAAPVAARSIPNNSQSSNIKEQEQQDAIEKVKKLEKELNKYKEAETLREAESLVVEK</sequence>
<comment type="similarity">
    <text evidence="2">Belongs to the VAMP-associated protein (VAP) (TC 9.B.17) family.</text>
</comment>
<evidence type="ECO:0000313" key="9">
    <source>
        <dbReference type="Proteomes" id="UP000650833"/>
    </source>
</evidence>
<evidence type="ECO:0000256" key="4">
    <source>
        <dbReference type="ARBA" id="ARBA00022989"/>
    </source>
</evidence>
<dbReference type="InterPro" id="IPR000535">
    <property type="entry name" value="MSP_dom"/>
</dbReference>